<accession>A0A2M8GLJ6</accession>
<evidence type="ECO:0000313" key="1">
    <source>
        <dbReference type="EMBL" id="PJC81414.1"/>
    </source>
</evidence>
<reference evidence="2" key="1">
    <citation type="submission" date="2017-09" db="EMBL/GenBank/DDBJ databases">
        <title>Depth-based differentiation of microbial function through sediment-hosted aquifers and enrichment of novel symbionts in the deep terrestrial subsurface.</title>
        <authorList>
            <person name="Probst A.J."/>
            <person name="Ladd B."/>
            <person name="Jarett J.K."/>
            <person name="Geller-Mcgrath D.E."/>
            <person name="Sieber C.M.K."/>
            <person name="Emerson J.B."/>
            <person name="Anantharaman K."/>
            <person name="Thomas B.C."/>
            <person name="Malmstrom R."/>
            <person name="Stieglmeier M."/>
            <person name="Klingl A."/>
            <person name="Woyke T."/>
            <person name="Ryan C.M."/>
            <person name="Banfield J.F."/>
        </authorList>
    </citation>
    <scope>NUCLEOTIDE SEQUENCE [LARGE SCALE GENOMIC DNA]</scope>
</reference>
<sequence>MAETIRRLDAERDNVQEGWFKCEGTCGHEIRLQGIYAKQANKRLAYGRKVLCKDCDTIFGFPAAETRLIDRGPMIPRISDYGEWG</sequence>
<evidence type="ECO:0000313" key="2">
    <source>
        <dbReference type="Proteomes" id="UP000229370"/>
    </source>
</evidence>
<comment type="caution">
    <text evidence="1">The sequence shown here is derived from an EMBL/GenBank/DDBJ whole genome shotgun (WGS) entry which is preliminary data.</text>
</comment>
<proteinExistence type="predicted"/>
<name>A0A2M8GLJ6_9BACT</name>
<protein>
    <submittedName>
        <fullName evidence="1">Uncharacterized protein</fullName>
    </submittedName>
</protein>
<dbReference type="AlphaFoldDB" id="A0A2M8GLJ6"/>
<dbReference type="EMBL" id="PFQK01000084">
    <property type="protein sequence ID" value="PJC81414.1"/>
    <property type="molecule type" value="Genomic_DNA"/>
</dbReference>
<dbReference type="Proteomes" id="UP000229370">
    <property type="component" value="Unassembled WGS sequence"/>
</dbReference>
<gene>
    <name evidence="1" type="ORF">CO007_04780</name>
</gene>
<organism evidence="1 2">
    <name type="scientific">Candidatus Roizmanbacteria bacterium CG_4_8_14_3_um_filter_36_10</name>
    <dbReference type="NCBI Taxonomy" id="1974834"/>
    <lineage>
        <taxon>Bacteria</taxon>
        <taxon>Candidatus Roizmaniibacteriota</taxon>
    </lineage>
</organism>